<evidence type="ECO:0000259" key="9">
    <source>
        <dbReference type="Pfam" id="PF02224"/>
    </source>
</evidence>
<dbReference type="NCBIfam" id="TIGR00017">
    <property type="entry name" value="cmk"/>
    <property type="match status" value="1"/>
</dbReference>
<evidence type="ECO:0000256" key="1">
    <source>
        <dbReference type="ARBA" id="ARBA00009427"/>
    </source>
</evidence>
<dbReference type="Gene3D" id="3.40.50.300">
    <property type="entry name" value="P-loop containing nucleotide triphosphate hydrolases"/>
    <property type="match status" value="1"/>
</dbReference>
<comment type="catalytic activity">
    <reaction evidence="7 8">
        <text>CMP + ATP = CDP + ADP</text>
        <dbReference type="Rhea" id="RHEA:11600"/>
        <dbReference type="ChEBI" id="CHEBI:30616"/>
        <dbReference type="ChEBI" id="CHEBI:58069"/>
        <dbReference type="ChEBI" id="CHEBI:60377"/>
        <dbReference type="ChEBI" id="CHEBI:456216"/>
        <dbReference type="EC" id="2.7.4.25"/>
    </reaction>
</comment>
<evidence type="ECO:0000313" key="11">
    <source>
        <dbReference type="Proteomes" id="UP000295008"/>
    </source>
</evidence>
<dbReference type="AlphaFoldDB" id="A0A4R1RS96"/>
<comment type="caution">
    <text evidence="10">The sequence shown here is derived from an EMBL/GenBank/DDBJ whole genome shotgun (WGS) entry which is preliminary data.</text>
</comment>
<dbReference type="GO" id="GO:0006220">
    <property type="term" value="P:pyrimidine nucleotide metabolic process"/>
    <property type="evidence" value="ECO:0007669"/>
    <property type="project" value="UniProtKB-UniRule"/>
</dbReference>
<dbReference type="InterPro" id="IPR011994">
    <property type="entry name" value="Cytidylate_kinase_dom"/>
</dbReference>
<evidence type="ECO:0000256" key="3">
    <source>
        <dbReference type="ARBA" id="ARBA00022741"/>
    </source>
</evidence>
<evidence type="ECO:0000256" key="6">
    <source>
        <dbReference type="ARBA" id="ARBA00047615"/>
    </source>
</evidence>
<dbReference type="PANTHER" id="PTHR21299">
    <property type="entry name" value="CYTIDYLATE KINASE/PANTOATE-BETA-ALANINE LIGASE"/>
    <property type="match status" value="1"/>
</dbReference>
<evidence type="ECO:0000256" key="4">
    <source>
        <dbReference type="ARBA" id="ARBA00022777"/>
    </source>
</evidence>
<sequence>MSKEIAIAIDGPAGSGKSTIAKAIAGRFNYIYIDSGAMYRAVTLKALQLGLDLQNEAELTLLAHTIQIQLQYKKGVCGQPELRVIVDGNDESEAIRSLEVTSNVSVVAAVAGVREAMVNLQRKMADASGVVMDGRDIGTVVLPGAELKVFLTASAEERGKRRWLELQAKGIQTDLAELTDQIRKRDLFDSTRQVNPLRQAPDAILLDTTSLTIEEVIERLMSMALEKGAKPV</sequence>
<dbReference type="Proteomes" id="UP000295008">
    <property type="component" value="Unassembled WGS sequence"/>
</dbReference>
<protein>
    <recommendedName>
        <fullName evidence="8">Cytidylate kinase</fullName>
        <shortName evidence="8">CK</shortName>
        <ecNumber evidence="8">2.7.4.25</ecNumber>
    </recommendedName>
    <alternativeName>
        <fullName evidence="8">Cytidine monophosphate kinase</fullName>
        <shortName evidence="8">CMP kinase</shortName>
    </alternativeName>
</protein>
<dbReference type="GO" id="GO:0036431">
    <property type="term" value="F:dCMP kinase activity"/>
    <property type="evidence" value="ECO:0007669"/>
    <property type="project" value="InterPro"/>
</dbReference>
<keyword evidence="5 8" id="KW-0067">ATP-binding</keyword>
<evidence type="ECO:0000256" key="8">
    <source>
        <dbReference type="HAMAP-Rule" id="MF_00238"/>
    </source>
</evidence>
<dbReference type="HAMAP" id="MF_00238">
    <property type="entry name" value="Cytidyl_kinase_type1"/>
    <property type="match status" value="1"/>
</dbReference>
<organism evidence="10 11">
    <name type="scientific">Hydrogenispora ethanolica</name>
    <dbReference type="NCBI Taxonomy" id="1082276"/>
    <lineage>
        <taxon>Bacteria</taxon>
        <taxon>Bacillati</taxon>
        <taxon>Bacillota</taxon>
        <taxon>Hydrogenispora</taxon>
    </lineage>
</organism>
<evidence type="ECO:0000256" key="7">
    <source>
        <dbReference type="ARBA" id="ARBA00048478"/>
    </source>
</evidence>
<feature type="binding site" evidence="8">
    <location>
        <begin position="11"/>
        <end position="19"/>
    </location>
    <ligand>
        <name>ATP</name>
        <dbReference type="ChEBI" id="CHEBI:30616"/>
    </ligand>
</feature>
<evidence type="ECO:0000313" key="10">
    <source>
        <dbReference type="EMBL" id="TCL69345.1"/>
    </source>
</evidence>
<evidence type="ECO:0000256" key="5">
    <source>
        <dbReference type="ARBA" id="ARBA00022840"/>
    </source>
</evidence>
<comment type="subcellular location">
    <subcellularLocation>
        <location evidence="8">Cytoplasm</location>
    </subcellularLocation>
</comment>
<dbReference type="PANTHER" id="PTHR21299:SF2">
    <property type="entry name" value="CYTIDYLATE KINASE"/>
    <property type="match status" value="1"/>
</dbReference>
<dbReference type="EMBL" id="SLUN01000012">
    <property type="protein sequence ID" value="TCL69345.1"/>
    <property type="molecule type" value="Genomic_DNA"/>
</dbReference>
<comment type="similarity">
    <text evidence="1 8">Belongs to the cytidylate kinase family. Type 1 subfamily.</text>
</comment>
<dbReference type="CDD" id="cd02020">
    <property type="entry name" value="CMPK"/>
    <property type="match status" value="1"/>
</dbReference>
<evidence type="ECO:0000256" key="2">
    <source>
        <dbReference type="ARBA" id="ARBA00022679"/>
    </source>
</evidence>
<dbReference type="GO" id="GO:0015949">
    <property type="term" value="P:nucleobase-containing small molecule interconversion"/>
    <property type="evidence" value="ECO:0007669"/>
    <property type="project" value="TreeGrafter"/>
</dbReference>
<keyword evidence="8" id="KW-0963">Cytoplasm</keyword>
<proteinExistence type="inferred from homology"/>
<keyword evidence="4 8" id="KW-0418">Kinase</keyword>
<name>A0A4R1RS96_HYDET</name>
<dbReference type="OrthoDB" id="9807434at2"/>
<feature type="domain" description="Cytidylate kinase" evidence="9">
    <location>
        <begin position="7"/>
        <end position="223"/>
    </location>
</feature>
<keyword evidence="11" id="KW-1185">Reference proteome</keyword>
<dbReference type="SUPFAM" id="SSF52540">
    <property type="entry name" value="P-loop containing nucleoside triphosphate hydrolases"/>
    <property type="match status" value="1"/>
</dbReference>
<keyword evidence="2 8" id="KW-0808">Transferase</keyword>
<dbReference type="EC" id="2.7.4.25" evidence="8"/>
<reference evidence="10 11" key="1">
    <citation type="submission" date="2019-03" db="EMBL/GenBank/DDBJ databases">
        <title>Genomic Encyclopedia of Type Strains, Phase IV (KMG-IV): sequencing the most valuable type-strain genomes for metagenomic binning, comparative biology and taxonomic classification.</title>
        <authorList>
            <person name="Goeker M."/>
        </authorList>
    </citation>
    <scope>NUCLEOTIDE SEQUENCE [LARGE SCALE GENOMIC DNA]</scope>
    <source>
        <strain evidence="10 11">LX-B</strain>
    </source>
</reference>
<keyword evidence="3 8" id="KW-0547">Nucleotide-binding</keyword>
<accession>A0A4R1RS96</accession>
<dbReference type="Pfam" id="PF02224">
    <property type="entry name" value="Cytidylate_kin"/>
    <property type="match status" value="1"/>
</dbReference>
<dbReference type="InterPro" id="IPR003136">
    <property type="entry name" value="Cytidylate_kin"/>
</dbReference>
<gene>
    <name evidence="8" type="primary">cmk</name>
    <name evidence="10" type="ORF">EDC14_101242</name>
</gene>
<dbReference type="RefSeq" id="WP_132014366.1">
    <property type="nucleotide sequence ID" value="NZ_SLUN01000012.1"/>
</dbReference>
<comment type="catalytic activity">
    <reaction evidence="6 8">
        <text>dCMP + ATP = dCDP + ADP</text>
        <dbReference type="Rhea" id="RHEA:25094"/>
        <dbReference type="ChEBI" id="CHEBI:30616"/>
        <dbReference type="ChEBI" id="CHEBI:57566"/>
        <dbReference type="ChEBI" id="CHEBI:58593"/>
        <dbReference type="ChEBI" id="CHEBI:456216"/>
        <dbReference type="EC" id="2.7.4.25"/>
    </reaction>
</comment>
<dbReference type="GO" id="GO:0036430">
    <property type="term" value="F:CMP kinase activity"/>
    <property type="evidence" value="ECO:0007669"/>
    <property type="project" value="RHEA"/>
</dbReference>
<dbReference type="InterPro" id="IPR027417">
    <property type="entry name" value="P-loop_NTPase"/>
</dbReference>
<dbReference type="GO" id="GO:0005829">
    <property type="term" value="C:cytosol"/>
    <property type="evidence" value="ECO:0007669"/>
    <property type="project" value="TreeGrafter"/>
</dbReference>
<dbReference type="GO" id="GO:0005524">
    <property type="term" value="F:ATP binding"/>
    <property type="evidence" value="ECO:0007669"/>
    <property type="project" value="UniProtKB-UniRule"/>
</dbReference>